<evidence type="ECO:0000313" key="2">
    <source>
        <dbReference type="EMBL" id="ADY26547.1"/>
    </source>
</evidence>
<accession>F0RJB0</accession>
<name>F0RJB0_DEIPM</name>
<reference evidence="2 3" key="2">
    <citation type="journal article" date="2012" name="Stand. Genomic Sci.">
        <title>Complete genome sequence of the orange-red pigmented, radioresistant Deinococcus proteolyticus type strain (MRP(T)).</title>
        <authorList>
            <person name="Copeland A."/>
            <person name="Zeytun A."/>
            <person name="Yassawong M."/>
            <person name="Nolan M."/>
            <person name="Lucas S."/>
            <person name="Hammon N."/>
            <person name="Deshpande S."/>
            <person name="Cheng J.F."/>
            <person name="Han C."/>
            <person name="Tapia R."/>
            <person name="Goodwin L.A."/>
            <person name="Pitluck S."/>
            <person name="Mavromatis K."/>
            <person name="Liolios K."/>
            <person name="Pagani I."/>
            <person name="Ivanova N."/>
            <person name="Mikhailova N."/>
            <person name="Pati A."/>
            <person name="Chen A."/>
            <person name="Palaniappan K."/>
            <person name="Land M."/>
            <person name="Hauser L."/>
            <person name="Jeffries C.D."/>
            <person name="Brambilla E.M."/>
            <person name="Rohde M."/>
            <person name="Sikorski J."/>
            <person name="Pukall R."/>
            <person name="Goker M."/>
            <person name="Detter J.C."/>
            <person name="Woyke T."/>
            <person name="Bristow J."/>
            <person name="Eisen J.A."/>
            <person name="Markowitz V."/>
            <person name="Hugenholtz P."/>
            <person name="Kyrpides N.C."/>
            <person name="Klenk H.P."/>
            <person name="Lapidus A."/>
        </authorList>
    </citation>
    <scope>NUCLEOTIDE SEQUENCE [LARGE SCALE GENOMIC DNA]</scope>
    <source>
        <strain evidence="3">ATCC 35074 / DSM 20540 / JCM 6276 / NBRC 101906 / NCIMB 13154 / VKM Ac-1939 / CCM 2703 / MRP</strain>
    </source>
</reference>
<feature type="compositionally biased region" description="Gly residues" evidence="1">
    <location>
        <begin position="82"/>
        <end position="99"/>
    </location>
</feature>
<organism evidence="2 3">
    <name type="scientific">Deinococcus proteolyticus (strain ATCC 35074 / DSM 20540 / JCM 6276 / NBRC 101906 / NCIMB 13154 / VKM Ac-1939 / CCM 2703 / MRP)</name>
    <dbReference type="NCBI Taxonomy" id="693977"/>
    <lineage>
        <taxon>Bacteria</taxon>
        <taxon>Thermotogati</taxon>
        <taxon>Deinococcota</taxon>
        <taxon>Deinococci</taxon>
        <taxon>Deinococcales</taxon>
        <taxon>Deinococcaceae</taxon>
        <taxon>Deinococcus</taxon>
    </lineage>
</organism>
<evidence type="ECO:0000313" key="3">
    <source>
        <dbReference type="Proteomes" id="UP000007718"/>
    </source>
</evidence>
<feature type="region of interest" description="Disordered" evidence="1">
    <location>
        <begin position="1"/>
        <end position="99"/>
    </location>
</feature>
<dbReference type="HOGENOM" id="CLU_2315643_0_0_0"/>
<dbReference type="KEGG" id="dpt:Deipr_1405"/>
<evidence type="ECO:0000256" key="1">
    <source>
        <dbReference type="SAM" id="MobiDB-lite"/>
    </source>
</evidence>
<dbReference type="Proteomes" id="UP000007718">
    <property type="component" value="Chromosome"/>
</dbReference>
<proteinExistence type="predicted"/>
<dbReference type="AlphaFoldDB" id="F0RJB0"/>
<feature type="compositionally biased region" description="Basic and acidic residues" evidence="1">
    <location>
        <begin position="18"/>
        <end position="39"/>
    </location>
</feature>
<gene>
    <name evidence="2" type="ordered locus">Deipr_1405</name>
</gene>
<dbReference type="OrthoDB" id="74082at2"/>
<protein>
    <submittedName>
        <fullName evidence="2">Uncharacterized protein</fullName>
    </submittedName>
</protein>
<dbReference type="EMBL" id="CP002536">
    <property type="protein sequence ID" value="ADY26547.1"/>
    <property type="molecule type" value="Genomic_DNA"/>
</dbReference>
<keyword evidence="3" id="KW-1185">Reference proteome</keyword>
<reference evidence="3" key="1">
    <citation type="submission" date="2011-02" db="EMBL/GenBank/DDBJ databases">
        <title>The complete sequence of chromosome of Deinococcus proteolyticus DSM 20540.</title>
        <authorList>
            <consortium name="US DOE Joint Genome Institute (JGI-PGF)"/>
            <person name="Lucas S."/>
            <person name="Copeland A."/>
            <person name="Lapidus A."/>
            <person name="Bruce D."/>
            <person name="Goodwin L."/>
            <person name="Pitluck S."/>
            <person name="Kyrpides N."/>
            <person name="Mavromatis K."/>
            <person name="Pagani I."/>
            <person name="Ivanova N."/>
            <person name="Ovchinnikova G."/>
            <person name="Zeytun A."/>
            <person name="Detter J.C."/>
            <person name="Han C."/>
            <person name="Land M."/>
            <person name="Hauser L."/>
            <person name="Markowitz V."/>
            <person name="Cheng J.-F."/>
            <person name="Hugenholtz P."/>
            <person name="Woyke T."/>
            <person name="Wu D."/>
            <person name="Pukall R."/>
            <person name="Steenblock K."/>
            <person name="Brambilla E."/>
            <person name="Klenk H.-P."/>
            <person name="Eisen J.A."/>
        </authorList>
    </citation>
    <scope>NUCLEOTIDE SEQUENCE [LARGE SCALE GENOMIC DNA]</scope>
    <source>
        <strain evidence="3">ATCC 35074 / DSM 20540 / JCM 6276 / NBRC 101906 / NCIMB 13154 / VKM Ac-1939 / CCM 2703 / MRP</strain>
    </source>
</reference>
<dbReference type="RefSeq" id="WP_013615156.1">
    <property type="nucleotide sequence ID" value="NC_015161.1"/>
</dbReference>
<sequence length="99" mass="10163">MTNPDDMNINIGEDVQVDDTKPEITDEKLENEDLLRDGAAEDMGNPNDEPGFADGRSGGWDGEDRQGDPNSLTGSDLEGEVKGGAGASTGGGIDGGPQG</sequence>